<gene>
    <name evidence="1" type="ORF">XPG1_2940</name>
</gene>
<dbReference type="STRING" id="1354304.XPG1_2940"/>
<dbReference type="AlphaFoldDB" id="A0A068R5M7"/>
<sequence>MGEIMGRIIILRTRIGTQSNKNYTINIFST</sequence>
<dbReference type="EMBL" id="FO704551">
    <property type="protein sequence ID" value="CDG22587.1"/>
    <property type="molecule type" value="Genomic_DNA"/>
</dbReference>
<proteinExistence type="predicted"/>
<keyword evidence="2" id="KW-1185">Reference proteome</keyword>
<organism evidence="1 2">
    <name type="scientific">Xenorhabdus poinarii G6</name>
    <dbReference type="NCBI Taxonomy" id="1354304"/>
    <lineage>
        <taxon>Bacteria</taxon>
        <taxon>Pseudomonadati</taxon>
        <taxon>Pseudomonadota</taxon>
        <taxon>Gammaproteobacteria</taxon>
        <taxon>Enterobacterales</taxon>
        <taxon>Morganellaceae</taxon>
        <taxon>Xenorhabdus</taxon>
    </lineage>
</organism>
<dbReference type="KEGG" id="xpo:XPG1_2940"/>
<reference evidence="1 2" key="1">
    <citation type="submission" date="2013-07" db="EMBL/GenBank/DDBJ databases">
        <authorList>
            <person name="Genoscope - CEA"/>
        </authorList>
    </citation>
    <scope>NUCLEOTIDE SEQUENCE [LARGE SCALE GENOMIC DNA]</scope>
    <source>
        <strain evidence="1 2">G6</strain>
    </source>
</reference>
<accession>A0A068R5M7</accession>
<evidence type="ECO:0000313" key="1">
    <source>
        <dbReference type="EMBL" id="CDG22587.1"/>
    </source>
</evidence>
<protein>
    <submittedName>
        <fullName evidence="1">Uncharacterized protein</fullName>
    </submittedName>
</protein>
<evidence type="ECO:0000313" key="2">
    <source>
        <dbReference type="Proteomes" id="UP000032735"/>
    </source>
</evidence>
<dbReference type="HOGENOM" id="CLU_3406158_0_0_6"/>
<name>A0A068R5M7_9GAMM</name>
<dbReference type="Proteomes" id="UP000032735">
    <property type="component" value="Chromosome"/>
</dbReference>